<dbReference type="AlphaFoldDB" id="A0A2T9XZP2"/>
<comment type="caution">
    <text evidence="1">The sequence shown here is derived from an EMBL/GenBank/DDBJ whole genome shotgun (WGS) entry which is preliminary data.</text>
</comment>
<accession>A0A2T9XZP2</accession>
<reference evidence="1 2" key="1">
    <citation type="journal article" date="2018" name="MBio">
        <title>Comparative Genomics Reveals the Core Gene Toolbox for the Fungus-Insect Symbiosis.</title>
        <authorList>
            <person name="Wang Y."/>
            <person name="Stata M."/>
            <person name="Wang W."/>
            <person name="Stajich J.E."/>
            <person name="White M.M."/>
            <person name="Moncalvo J.M."/>
        </authorList>
    </citation>
    <scope>NUCLEOTIDE SEQUENCE [LARGE SCALE GENOMIC DNA]</scope>
    <source>
        <strain evidence="1 2">SC-DP-2</strain>
    </source>
</reference>
<evidence type="ECO:0000313" key="1">
    <source>
        <dbReference type="EMBL" id="PVU85533.1"/>
    </source>
</evidence>
<keyword evidence="2" id="KW-1185">Reference proteome</keyword>
<sequence>MVYYLLRVPKTPSLRKIPLVSTSSICVSHSKNAFRKSISSISLVLKAHSSQISLHTGRNTRSIHLVSFSRDADSFPESQQSSLSQTKHLSASETEFLKLAKFTLENLYHSDTSPEDPLKVPFFPEIQSKFAQWPGESPAENVNFTKYLFYYSYYSFENNHRLSNKTNEFDVYHPLNRNLLPLSSSIPLVQNIKRSVLSGSIKILFFQFLANLNSNPVLLQHFFKNNAFSYLISIPDFIPVVPKIKYILPQFVKLLSEINDLDSMQSIMTNSIHPALKKFETLEQSDSSFNGSNLVLEIVNQILENPNFNYFLQSISFSDSLAQLLFYMPYDSSHTEELINRILANPHPAPDKLVLKQSHQLFLCRILYHATSLRTNDFLKLFISLYPKVSDPRTERMFSLFFPWLRKITPDFFQNLLEKELVAYAGSFKQFVFMINFRAKEAAQDVKEVFVNNLMGAFDPFTAINILYTISLHKSPVIFYSYLNILKRQFVPPKSAVSFFFNYDYTPIISSFPENFAYLNSEDNTAPLDVESYALPADKIMSGISSALNYHHRSFMVPILLKDIARRNPLSFFSTISRLALINYNLSVGFKKPRSSFVSSILHQAQYHSIYVPLSDQIRDQYISVLNNTGLFPISLKVESNILKSLSANYFRDNHRLVLLESKLLNSIYFAHLYILNKIESTTFKNSICSFIVKGKHVDSSVLPVIRNMVQFYSSNSQPRILLLLLEYVTQFVCRRKNPSQGTGLFLMVCEENLRYFGFSTDITLAQFNQLWELILNYSSILRSSIFKAHVDSNPRLADEKEADFYDLFNYSRSTDYILSPKLFEIYIKGLVNKGALEEAIYKALFLYNKKFNLVNLTTIRPILIDGICGKIETGKNNIKYSRLLEIVSKQFQSATSNSDIKFSPFKSRSLSNRSKRVVDFYLVKNNVY</sequence>
<gene>
    <name evidence="1" type="ORF">BB560_006984</name>
</gene>
<organism evidence="1 2">
    <name type="scientific">Smittium megazygosporum</name>
    <dbReference type="NCBI Taxonomy" id="133381"/>
    <lineage>
        <taxon>Eukaryota</taxon>
        <taxon>Fungi</taxon>
        <taxon>Fungi incertae sedis</taxon>
        <taxon>Zoopagomycota</taxon>
        <taxon>Kickxellomycotina</taxon>
        <taxon>Harpellomycetes</taxon>
        <taxon>Harpellales</taxon>
        <taxon>Legeriomycetaceae</taxon>
        <taxon>Smittium</taxon>
    </lineage>
</organism>
<protein>
    <submittedName>
        <fullName evidence="1">Uncharacterized protein</fullName>
    </submittedName>
</protein>
<proteinExistence type="predicted"/>
<dbReference type="EMBL" id="MBFS01003648">
    <property type="protein sequence ID" value="PVU85533.1"/>
    <property type="molecule type" value="Genomic_DNA"/>
</dbReference>
<name>A0A2T9XZP2_9FUNG</name>
<evidence type="ECO:0000313" key="2">
    <source>
        <dbReference type="Proteomes" id="UP000245609"/>
    </source>
</evidence>
<dbReference type="Proteomes" id="UP000245609">
    <property type="component" value="Unassembled WGS sequence"/>
</dbReference>